<dbReference type="AlphaFoldDB" id="A7EWD9"/>
<evidence type="ECO:0000313" key="2">
    <source>
        <dbReference type="Proteomes" id="UP000001312"/>
    </source>
</evidence>
<dbReference type="Proteomes" id="UP000001312">
    <property type="component" value="Unassembled WGS sequence"/>
</dbReference>
<proteinExistence type="predicted"/>
<dbReference type="InParanoid" id="A7EWD9"/>
<protein>
    <submittedName>
        <fullName evidence="1">Uncharacterized protein</fullName>
    </submittedName>
</protein>
<gene>
    <name evidence="1" type="ORF">SS1G_09648</name>
</gene>
<dbReference type="GeneID" id="5485313"/>
<dbReference type="EMBL" id="CH476634">
    <property type="protein sequence ID" value="EDN93781.1"/>
    <property type="molecule type" value="Genomic_DNA"/>
</dbReference>
<dbReference type="RefSeq" id="XP_001589015.1">
    <property type="nucleotide sequence ID" value="XM_001588965.1"/>
</dbReference>
<sequence>MHHLSRTQHFVNAALVEACLEGRDFSGVEKMNLCSNSDMEILEGSGPWLMIRIRL</sequence>
<accession>A7EWD9</accession>
<name>A7EWD9_SCLS1</name>
<evidence type="ECO:0000313" key="1">
    <source>
        <dbReference type="EMBL" id="EDN93781.1"/>
    </source>
</evidence>
<dbReference type="KEGG" id="ssl:SS1G_09648"/>
<organism evidence="1 2">
    <name type="scientific">Sclerotinia sclerotiorum (strain ATCC 18683 / 1980 / Ss-1)</name>
    <name type="common">White mold</name>
    <name type="synonym">Whetzelinia sclerotiorum</name>
    <dbReference type="NCBI Taxonomy" id="665079"/>
    <lineage>
        <taxon>Eukaryota</taxon>
        <taxon>Fungi</taxon>
        <taxon>Dikarya</taxon>
        <taxon>Ascomycota</taxon>
        <taxon>Pezizomycotina</taxon>
        <taxon>Leotiomycetes</taxon>
        <taxon>Helotiales</taxon>
        <taxon>Sclerotiniaceae</taxon>
        <taxon>Sclerotinia</taxon>
    </lineage>
</organism>
<reference evidence="2" key="1">
    <citation type="journal article" date="2011" name="PLoS Genet.">
        <title>Genomic analysis of the necrotrophic fungal pathogens Sclerotinia sclerotiorum and Botrytis cinerea.</title>
        <authorList>
            <person name="Amselem J."/>
            <person name="Cuomo C.A."/>
            <person name="van Kan J.A."/>
            <person name="Viaud M."/>
            <person name="Benito E.P."/>
            <person name="Couloux A."/>
            <person name="Coutinho P.M."/>
            <person name="de Vries R.P."/>
            <person name="Dyer P.S."/>
            <person name="Fillinger S."/>
            <person name="Fournier E."/>
            <person name="Gout L."/>
            <person name="Hahn M."/>
            <person name="Kohn L."/>
            <person name="Lapalu N."/>
            <person name="Plummer K.M."/>
            <person name="Pradier J.M."/>
            <person name="Quevillon E."/>
            <person name="Sharon A."/>
            <person name="Simon A."/>
            <person name="ten Have A."/>
            <person name="Tudzynski B."/>
            <person name="Tudzynski P."/>
            <person name="Wincker P."/>
            <person name="Andrew M."/>
            <person name="Anthouard V."/>
            <person name="Beever R.E."/>
            <person name="Beffa R."/>
            <person name="Benoit I."/>
            <person name="Bouzid O."/>
            <person name="Brault B."/>
            <person name="Chen Z."/>
            <person name="Choquer M."/>
            <person name="Collemare J."/>
            <person name="Cotton P."/>
            <person name="Danchin E.G."/>
            <person name="Da Silva C."/>
            <person name="Gautier A."/>
            <person name="Giraud C."/>
            <person name="Giraud T."/>
            <person name="Gonzalez C."/>
            <person name="Grossetete S."/>
            <person name="Guldener U."/>
            <person name="Henrissat B."/>
            <person name="Howlett B.J."/>
            <person name="Kodira C."/>
            <person name="Kretschmer M."/>
            <person name="Lappartient A."/>
            <person name="Leroch M."/>
            <person name="Levis C."/>
            <person name="Mauceli E."/>
            <person name="Neuveglise C."/>
            <person name="Oeser B."/>
            <person name="Pearson M."/>
            <person name="Poulain J."/>
            <person name="Poussereau N."/>
            <person name="Quesneville H."/>
            <person name="Rascle C."/>
            <person name="Schumacher J."/>
            <person name="Segurens B."/>
            <person name="Sexton A."/>
            <person name="Silva E."/>
            <person name="Sirven C."/>
            <person name="Soanes D.M."/>
            <person name="Talbot N.J."/>
            <person name="Templeton M."/>
            <person name="Yandava C."/>
            <person name="Yarden O."/>
            <person name="Zeng Q."/>
            <person name="Rollins J.A."/>
            <person name="Lebrun M.H."/>
            <person name="Dickman M."/>
        </authorList>
    </citation>
    <scope>NUCLEOTIDE SEQUENCE [LARGE SCALE GENOMIC DNA]</scope>
    <source>
        <strain evidence="2">ATCC 18683 / 1980 / Ss-1</strain>
    </source>
</reference>
<keyword evidence="2" id="KW-1185">Reference proteome</keyword>